<comment type="caution">
    <text evidence="1">The sequence shown here is derived from an EMBL/GenBank/DDBJ whole genome shotgun (WGS) entry which is preliminary data.</text>
</comment>
<gene>
    <name evidence="1" type="ORF">ASZ90_010894</name>
</gene>
<sequence>MNNGYPVPVKKASNAAAIRRLTALLPEEGRRILFISASCTPVRRAAG</sequence>
<accession>A0A0W8FFA4</accession>
<reference evidence="1" key="1">
    <citation type="journal article" date="2015" name="Proc. Natl. Acad. Sci. U.S.A.">
        <title>Networks of energetic and metabolic interactions define dynamics in microbial communities.</title>
        <authorList>
            <person name="Embree M."/>
            <person name="Liu J.K."/>
            <person name="Al-Bassam M.M."/>
            <person name="Zengler K."/>
        </authorList>
    </citation>
    <scope>NUCLEOTIDE SEQUENCE</scope>
</reference>
<dbReference type="EMBL" id="LNQE01001296">
    <property type="protein sequence ID" value="KUG19390.1"/>
    <property type="molecule type" value="Genomic_DNA"/>
</dbReference>
<protein>
    <submittedName>
        <fullName evidence="1">Uncharacterized protein</fullName>
    </submittedName>
</protein>
<dbReference type="AlphaFoldDB" id="A0A0W8FFA4"/>
<evidence type="ECO:0000313" key="1">
    <source>
        <dbReference type="EMBL" id="KUG19390.1"/>
    </source>
</evidence>
<organism evidence="1">
    <name type="scientific">hydrocarbon metagenome</name>
    <dbReference type="NCBI Taxonomy" id="938273"/>
    <lineage>
        <taxon>unclassified sequences</taxon>
        <taxon>metagenomes</taxon>
        <taxon>ecological metagenomes</taxon>
    </lineage>
</organism>
<proteinExistence type="predicted"/>
<name>A0A0W8FFA4_9ZZZZ</name>